<keyword evidence="3" id="KW-0285">Flavoprotein</keyword>
<dbReference type="Gene3D" id="3.30.43.10">
    <property type="entry name" value="Uridine Diphospho-n-acetylenolpyruvylglucosamine Reductase, domain 2"/>
    <property type="match status" value="1"/>
</dbReference>
<dbReference type="InterPro" id="IPR016169">
    <property type="entry name" value="FAD-bd_PCMH_sub2"/>
</dbReference>
<dbReference type="AlphaFoldDB" id="A0A251U2A3"/>
<proteinExistence type="inferred from homology"/>
<dbReference type="Pfam" id="PF01565">
    <property type="entry name" value="FAD_binding_4"/>
    <property type="match status" value="1"/>
</dbReference>
<dbReference type="EC" id="1.3.3.8" evidence="10"/>
<evidence type="ECO:0000256" key="6">
    <source>
        <dbReference type="ARBA" id="ARBA00023180"/>
    </source>
</evidence>
<dbReference type="InterPro" id="IPR012951">
    <property type="entry name" value="BBE"/>
</dbReference>
<evidence type="ECO:0000256" key="2">
    <source>
        <dbReference type="ARBA" id="ARBA00005466"/>
    </source>
</evidence>
<comment type="similarity">
    <text evidence="2">Belongs to the oxygen-dependent FAD-linked oxidoreductase family.</text>
</comment>
<dbReference type="PROSITE" id="PS51387">
    <property type="entry name" value="FAD_PCMH"/>
    <property type="match status" value="1"/>
</dbReference>
<evidence type="ECO:0000256" key="7">
    <source>
        <dbReference type="SAM" id="MobiDB-lite"/>
    </source>
</evidence>
<evidence type="ECO:0000256" key="5">
    <source>
        <dbReference type="ARBA" id="ARBA00022827"/>
    </source>
</evidence>
<organism evidence="11 12">
    <name type="scientific">Helianthus annuus</name>
    <name type="common">Common sunflower</name>
    <dbReference type="NCBI Taxonomy" id="4232"/>
    <lineage>
        <taxon>Eukaryota</taxon>
        <taxon>Viridiplantae</taxon>
        <taxon>Streptophyta</taxon>
        <taxon>Embryophyta</taxon>
        <taxon>Tracheophyta</taxon>
        <taxon>Spermatophyta</taxon>
        <taxon>Magnoliopsida</taxon>
        <taxon>eudicotyledons</taxon>
        <taxon>Gunneridae</taxon>
        <taxon>Pentapetalae</taxon>
        <taxon>asterids</taxon>
        <taxon>campanulids</taxon>
        <taxon>Asterales</taxon>
        <taxon>Asteraceae</taxon>
        <taxon>Asteroideae</taxon>
        <taxon>Heliantheae alliance</taxon>
        <taxon>Heliantheae</taxon>
        <taxon>Helianthus</taxon>
    </lineage>
</organism>
<dbReference type="Gene3D" id="3.30.465.10">
    <property type="match status" value="1"/>
</dbReference>
<protein>
    <submittedName>
        <fullName evidence="11">Putative berberine/berberine-like, Xanthine dehydrogenase, small subunit, FAD-binding, type 2</fullName>
    </submittedName>
    <submittedName>
        <fullName evidence="10">Tetrahydroberberine oxidase</fullName>
        <ecNumber evidence="10">1.3.3.8</ecNumber>
    </submittedName>
</protein>
<dbReference type="InParanoid" id="A0A251U2A3"/>
<evidence type="ECO:0000256" key="8">
    <source>
        <dbReference type="SAM" id="SignalP"/>
    </source>
</evidence>
<feature type="compositionally biased region" description="Pro residues" evidence="7">
    <location>
        <begin position="35"/>
        <end position="56"/>
    </location>
</feature>
<sequence length="570" mass="62806">MSSAIFILLLPFISIPYSLSIGSGPPPGLLKGPGPSIPKPGPSVPKPGHPTPPTKGPVPTADPNSVFKSFLACLPTQSPHPDPSFSSIVFSSATNASAYTKTLEDRIRNRRFNMTSTPKPAIIVTPTKEFHVQATVLCAKKLDLQIKIRSGGHDYEAISSVSSEETFMILDMFNLRSVEINIPTETAVVQAGAQLGELYYRIWEKSKVHGFPSGVCPTIGIGGHISGAGYGNMIRKYGLSIDHVIDAKIVNVDGKILDRKAMGEDLFWAVRGGGGSSFGVILSFTLKLVPVPKITTVFRLEKGPEPNVVDVIMKWQEIMPKIDNDLFIRLLLTPVPVNGKKTIKVTFVGFFLGDSSKLLGLMSKAFPELGLKKENCSEVSWLQSTLYWAELDIKKPEILLDRSTHTIFFKAMSDFVQTPIQKQGWTTIFNKLMDLGSTVVMGFNPYGGKMSEIPANATAMPHRAGNLYKIQYFMPWMDGAPKVMGENLKKGKAFYKFMTPYVSKNPRCVFTNYRDFDVGVNSGDGFNSGKVYGEKFFKGNFERLVKVKTAVDPEDFFRHEQSIPTQGKKP</sequence>
<gene>
    <name evidence="11" type="ORF">HannXRQ_Chr08g0212831</name>
    <name evidence="10" type="ORF">HanXRQr2_Chr08g0323301</name>
</gene>
<reference evidence="11" key="2">
    <citation type="submission" date="2017-02" db="EMBL/GenBank/DDBJ databases">
        <title>Sunflower complete genome.</title>
        <authorList>
            <person name="Langlade N."/>
            <person name="Munos S."/>
        </authorList>
    </citation>
    <scope>NUCLEOTIDE SEQUENCE [LARGE SCALE GENOMIC DNA]</scope>
    <source>
        <tissue evidence="11">Leaves</tissue>
    </source>
</reference>
<dbReference type="InterPro" id="IPR016166">
    <property type="entry name" value="FAD-bd_PCMH"/>
</dbReference>
<evidence type="ECO:0000259" key="9">
    <source>
        <dbReference type="PROSITE" id="PS51387"/>
    </source>
</evidence>
<keyword evidence="12" id="KW-1185">Reference proteome</keyword>
<dbReference type="InterPro" id="IPR006094">
    <property type="entry name" value="Oxid_FAD_bind_N"/>
</dbReference>
<evidence type="ECO:0000313" key="12">
    <source>
        <dbReference type="Proteomes" id="UP000215914"/>
    </source>
</evidence>
<dbReference type="FunCoup" id="A0A251U2A3">
    <property type="interactions" value="126"/>
</dbReference>
<dbReference type="OrthoDB" id="407275at2759"/>
<dbReference type="GO" id="GO:0050328">
    <property type="term" value="F:tetrahydroberberine oxidase activity"/>
    <property type="evidence" value="ECO:0007669"/>
    <property type="project" value="UniProtKB-EC"/>
</dbReference>
<keyword evidence="4 8" id="KW-0732">Signal</keyword>
<evidence type="ECO:0000256" key="1">
    <source>
        <dbReference type="ARBA" id="ARBA00001974"/>
    </source>
</evidence>
<dbReference type="InterPro" id="IPR016167">
    <property type="entry name" value="FAD-bd_PCMH_sub1"/>
</dbReference>
<name>A0A251U2A3_HELAN</name>
<accession>A0A251U2A3</accession>
<keyword evidence="6" id="KW-0325">Glycoprotein</keyword>
<dbReference type="PANTHER" id="PTHR32448">
    <property type="entry name" value="OS08G0158400 PROTEIN"/>
    <property type="match status" value="1"/>
</dbReference>
<feature type="signal peptide" evidence="8">
    <location>
        <begin position="1"/>
        <end position="20"/>
    </location>
</feature>
<dbReference type="Gramene" id="mRNA:HanXRQr2_Chr08g0323301">
    <property type="protein sequence ID" value="CDS:HanXRQr2_Chr08g0323301.1"/>
    <property type="gene ID" value="HanXRQr2_Chr08g0323301"/>
</dbReference>
<evidence type="ECO:0000256" key="4">
    <source>
        <dbReference type="ARBA" id="ARBA00022729"/>
    </source>
</evidence>
<evidence type="ECO:0000256" key="3">
    <source>
        <dbReference type="ARBA" id="ARBA00022630"/>
    </source>
</evidence>
<keyword evidence="10" id="KW-0560">Oxidoreductase</keyword>
<dbReference type="Pfam" id="PF08031">
    <property type="entry name" value="BBE"/>
    <property type="match status" value="1"/>
</dbReference>
<dbReference type="Proteomes" id="UP000215914">
    <property type="component" value="Chromosome 8"/>
</dbReference>
<feature type="domain" description="FAD-binding PCMH-type" evidence="9">
    <location>
        <begin position="116"/>
        <end position="291"/>
    </location>
</feature>
<comment type="cofactor">
    <cofactor evidence="1">
        <name>FAD</name>
        <dbReference type="ChEBI" id="CHEBI:57692"/>
    </cofactor>
</comment>
<dbReference type="STRING" id="4232.A0A251U2A3"/>
<evidence type="ECO:0000313" key="11">
    <source>
        <dbReference type="EMBL" id="OTG17498.1"/>
    </source>
</evidence>
<feature type="chain" id="PRO_5012535609" evidence="8">
    <location>
        <begin position="21"/>
        <end position="570"/>
    </location>
</feature>
<dbReference type="EMBL" id="MNCJ02000323">
    <property type="protein sequence ID" value="KAF5794007.1"/>
    <property type="molecule type" value="Genomic_DNA"/>
</dbReference>
<evidence type="ECO:0000313" key="10">
    <source>
        <dbReference type="EMBL" id="KAF5794007.1"/>
    </source>
</evidence>
<feature type="region of interest" description="Disordered" evidence="7">
    <location>
        <begin position="28"/>
        <end position="61"/>
    </location>
</feature>
<reference evidence="10" key="3">
    <citation type="submission" date="2020-06" db="EMBL/GenBank/DDBJ databases">
        <title>Helianthus annuus Genome sequencing and assembly Release 2.</title>
        <authorList>
            <person name="Gouzy J."/>
            <person name="Langlade N."/>
            <person name="Munos S."/>
        </authorList>
    </citation>
    <scope>NUCLEOTIDE SEQUENCE</scope>
    <source>
        <tissue evidence="10">Leaves</tissue>
    </source>
</reference>
<keyword evidence="5" id="KW-0274">FAD</keyword>
<dbReference type="GO" id="GO:0071949">
    <property type="term" value="F:FAD binding"/>
    <property type="evidence" value="ECO:0007669"/>
    <property type="project" value="InterPro"/>
</dbReference>
<dbReference type="OMA" id="NAYSEAR"/>
<dbReference type="EMBL" id="CM007897">
    <property type="protein sequence ID" value="OTG17498.1"/>
    <property type="molecule type" value="Genomic_DNA"/>
</dbReference>
<dbReference type="Gene3D" id="3.40.462.20">
    <property type="match status" value="1"/>
</dbReference>
<dbReference type="SUPFAM" id="SSF56176">
    <property type="entry name" value="FAD-binding/transporter-associated domain-like"/>
    <property type="match status" value="1"/>
</dbReference>
<reference evidence="10 12" key="1">
    <citation type="journal article" date="2017" name="Nature">
        <title>The sunflower genome provides insights into oil metabolism, flowering and Asterid evolution.</title>
        <authorList>
            <person name="Badouin H."/>
            <person name="Gouzy J."/>
            <person name="Grassa C.J."/>
            <person name="Murat F."/>
            <person name="Staton S.E."/>
            <person name="Cottret L."/>
            <person name="Lelandais-Briere C."/>
            <person name="Owens G.L."/>
            <person name="Carrere S."/>
            <person name="Mayjonade B."/>
            <person name="Legrand L."/>
            <person name="Gill N."/>
            <person name="Kane N.C."/>
            <person name="Bowers J.E."/>
            <person name="Hubner S."/>
            <person name="Bellec A."/>
            <person name="Berard A."/>
            <person name="Berges H."/>
            <person name="Blanchet N."/>
            <person name="Boniface M.C."/>
            <person name="Brunel D."/>
            <person name="Catrice O."/>
            <person name="Chaidir N."/>
            <person name="Claudel C."/>
            <person name="Donnadieu C."/>
            <person name="Faraut T."/>
            <person name="Fievet G."/>
            <person name="Helmstetter N."/>
            <person name="King M."/>
            <person name="Knapp S.J."/>
            <person name="Lai Z."/>
            <person name="Le Paslier M.C."/>
            <person name="Lippi Y."/>
            <person name="Lorenzon L."/>
            <person name="Mandel J.R."/>
            <person name="Marage G."/>
            <person name="Marchand G."/>
            <person name="Marquand E."/>
            <person name="Bret-Mestries E."/>
            <person name="Morien E."/>
            <person name="Nambeesan S."/>
            <person name="Nguyen T."/>
            <person name="Pegot-Espagnet P."/>
            <person name="Pouilly N."/>
            <person name="Raftis F."/>
            <person name="Sallet E."/>
            <person name="Schiex T."/>
            <person name="Thomas J."/>
            <person name="Vandecasteele C."/>
            <person name="Vares D."/>
            <person name="Vear F."/>
            <person name="Vautrin S."/>
            <person name="Crespi M."/>
            <person name="Mangin B."/>
            <person name="Burke J.M."/>
            <person name="Salse J."/>
            <person name="Munos S."/>
            <person name="Vincourt P."/>
            <person name="Rieseberg L.H."/>
            <person name="Langlade N.B."/>
        </authorList>
    </citation>
    <scope>NUCLEOTIDE SEQUENCE [LARGE SCALE GENOMIC DNA]</scope>
    <source>
        <strain evidence="12">cv. SF193</strain>
        <tissue evidence="10">Leaves</tissue>
    </source>
</reference>
<dbReference type="InterPro" id="IPR036318">
    <property type="entry name" value="FAD-bd_PCMH-like_sf"/>
</dbReference>